<dbReference type="Gene3D" id="3.90.730.10">
    <property type="entry name" value="Ribonuclease T2-like"/>
    <property type="match status" value="1"/>
</dbReference>
<reference evidence="4" key="1">
    <citation type="submission" date="2016-09" db="EMBL/GenBank/DDBJ databases">
        <authorList>
            <person name="Varghese N."/>
            <person name="Submissions S."/>
        </authorList>
    </citation>
    <scope>NUCLEOTIDE SEQUENCE [LARGE SCALE GENOMIC DNA]</scope>
    <source>
        <strain evidence="4">ANC 4667</strain>
    </source>
</reference>
<gene>
    <name evidence="3" type="ORF">SAMN05421732_11812</name>
</gene>
<dbReference type="RefSeq" id="WP_092821110.1">
    <property type="nucleotide sequence ID" value="NZ_BAABKJ010000013.1"/>
</dbReference>
<dbReference type="AlphaFoldDB" id="A0A1G6Q6L9"/>
<proteinExistence type="inferred from homology"/>
<evidence type="ECO:0000256" key="2">
    <source>
        <dbReference type="RuleBase" id="RU004328"/>
    </source>
</evidence>
<name>A0A1G6Q6L9_9GAMM</name>
<sequence length="218" mass="24278">MIFFGQTSVLLRWALFGVSGAGLGLFAPQIFAAPLQGYVMVVQMTPAVCMFDAQKSKQRKCLEGYSLNISGLYPETSETECKTTSTATLSPLQAKVVARVMPDENARMQLWRGIGGCVQMNSSQYFRTMINYAERLKIPKELTSPETRAMHQTNLRLQFLRLNPSLPANAIRFSCSTSQGNAILTEVKLCYKNNGQYKRCSAEVQNTCPNIFTIKGSY</sequence>
<dbReference type="EMBL" id="FMYO01000018">
    <property type="protein sequence ID" value="SDC88009.1"/>
    <property type="molecule type" value="Genomic_DNA"/>
</dbReference>
<dbReference type="InterPro" id="IPR036430">
    <property type="entry name" value="RNase_T2-like_sf"/>
</dbReference>
<evidence type="ECO:0000256" key="1">
    <source>
        <dbReference type="ARBA" id="ARBA00007469"/>
    </source>
</evidence>
<dbReference type="GO" id="GO:0033897">
    <property type="term" value="F:ribonuclease T2 activity"/>
    <property type="evidence" value="ECO:0007669"/>
    <property type="project" value="InterPro"/>
</dbReference>
<organism evidence="3 4">
    <name type="scientific">Acinetobacter kookii</name>
    <dbReference type="NCBI Taxonomy" id="1226327"/>
    <lineage>
        <taxon>Bacteria</taxon>
        <taxon>Pseudomonadati</taxon>
        <taxon>Pseudomonadota</taxon>
        <taxon>Gammaproteobacteria</taxon>
        <taxon>Moraxellales</taxon>
        <taxon>Moraxellaceae</taxon>
        <taxon>Acinetobacter</taxon>
    </lineage>
</organism>
<evidence type="ECO:0000313" key="3">
    <source>
        <dbReference type="EMBL" id="SDC88009.1"/>
    </source>
</evidence>
<keyword evidence="4" id="KW-1185">Reference proteome</keyword>
<evidence type="ECO:0000313" key="4">
    <source>
        <dbReference type="Proteomes" id="UP000243468"/>
    </source>
</evidence>
<comment type="similarity">
    <text evidence="1 2">Belongs to the RNase T2 family.</text>
</comment>
<dbReference type="STRING" id="1226327.SAMN05421732_11812"/>
<dbReference type="GO" id="GO:0003723">
    <property type="term" value="F:RNA binding"/>
    <property type="evidence" value="ECO:0007669"/>
    <property type="project" value="InterPro"/>
</dbReference>
<dbReference type="Proteomes" id="UP000243468">
    <property type="component" value="Unassembled WGS sequence"/>
</dbReference>
<dbReference type="SUPFAM" id="SSF55895">
    <property type="entry name" value="Ribonuclease Rh-like"/>
    <property type="match status" value="1"/>
</dbReference>
<dbReference type="OrthoDB" id="6656643at2"/>
<protein>
    <submittedName>
        <fullName evidence="3">Ribonuclease T2</fullName>
    </submittedName>
</protein>
<dbReference type="InterPro" id="IPR001568">
    <property type="entry name" value="RNase_T2-like"/>
</dbReference>
<accession>A0A1G6Q6L9</accession>
<dbReference type="Pfam" id="PF00445">
    <property type="entry name" value="Ribonuclease_T2"/>
    <property type="match status" value="1"/>
</dbReference>